<feature type="compositionally biased region" description="Basic and acidic residues" evidence="2">
    <location>
        <begin position="487"/>
        <end position="496"/>
    </location>
</feature>
<feature type="region of interest" description="Disordered" evidence="2">
    <location>
        <begin position="1"/>
        <end position="22"/>
    </location>
</feature>
<dbReference type="AlphaFoldDB" id="A0A0F7SIK8"/>
<feature type="coiled-coil region" evidence="1">
    <location>
        <begin position="35"/>
        <end position="80"/>
    </location>
</feature>
<feature type="coiled-coil region" evidence="1">
    <location>
        <begin position="176"/>
        <end position="210"/>
    </location>
</feature>
<feature type="coiled-coil region" evidence="1">
    <location>
        <begin position="247"/>
        <end position="362"/>
    </location>
</feature>
<sequence length="625" mass="69277">MLPPPVPLPASPTPLGPTSLSVDLPVTPAPQKARLGSLEQQIRDLVSQKTATERKHRGELAGLRTQLADAVGEIAEWKDKCKASEGGAKQLISYRQEVDRVKAESAISEALLKSRSDLTLHEQYLKFLSFKGQLNKAESVTIMRDHKLTRFKARETSLERELDSLVATHNLQLEDHEALLVLLDETRLEAQSLREQLETSLEDLERARSDRSKGEGELLLAERADLETLRKAHSALLKTTGSQTTEIASLQTRIANLEARETNLKDEKAALIKEEKIRERERERLKSKEEGWEDRERELLDEVDTLRAALDGVRERERREKDRVLLMRNNSSTTETDLRKELEGLEEEVEIQVEETKRVEAQLIMKEKEVRSLKKTIATLESSLSALTTSLSARSIHSSNPAPDSGAFSGASTSIPKSEKALPSKPTTKARAKAKIRKAASLEPEEQDDDSVEDVQAEMSHVDEDGDNAAPASLEPVKLKRGRPKKKDTASDKDIGGKLPIASKTKPLAKVKKPIVDDEEEKSSPLPVPTKKKVIKTSEVSSSNMSKKRKPVVEDEPDAEAIGTTLPIIEEKKKKRKLGMKIKPALDWDFANTEGGEIPTVLSPIKGAPAPLPLNRGGLKGLGKW</sequence>
<feature type="compositionally biased region" description="Acidic residues" evidence="2">
    <location>
        <begin position="443"/>
        <end position="456"/>
    </location>
</feature>
<evidence type="ECO:0000256" key="1">
    <source>
        <dbReference type="SAM" id="Coils"/>
    </source>
</evidence>
<reference evidence="3" key="1">
    <citation type="submission" date="2014-08" db="EMBL/GenBank/DDBJ databases">
        <authorList>
            <person name="Sharma Rahul"/>
            <person name="Thines Marco"/>
        </authorList>
    </citation>
    <scope>NUCLEOTIDE SEQUENCE</scope>
</reference>
<evidence type="ECO:0000313" key="3">
    <source>
        <dbReference type="EMBL" id="CDZ97563.1"/>
    </source>
</evidence>
<dbReference type="EMBL" id="LN483212">
    <property type="protein sequence ID" value="CDZ97563.1"/>
    <property type="molecule type" value="Genomic_DNA"/>
</dbReference>
<protein>
    <submittedName>
        <fullName evidence="3">Uncharacterized protein</fullName>
    </submittedName>
</protein>
<keyword evidence="1" id="KW-0175">Coiled coil</keyword>
<proteinExistence type="predicted"/>
<feature type="region of interest" description="Disordered" evidence="2">
    <location>
        <begin position="604"/>
        <end position="625"/>
    </location>
</feature>
<evidence type="ECO:0000256" key="2">
    <source>
        <dbReference type="SAM" id="MobiDB-lite"/>
    </source>
</evidence>
<feature type="compositionally biased region" description="Pro residues" evidence="2">
    <location>
        <begin position="1"/>
        <end position="15"/>
    </location>
</feature>
<feature type="region of interest" description="Disordered" evidence="2">
    <location>
        <begin position="396"/>
        <end position="557"/>
    </location>
</feature>
<organism evidence="3">
    <name type="scientific">Phaffia rhodozyma</name>
    <name type="common">Yeast</name>
    <name type="synonym">Xanthophyllomyces dendrorhous</name>
    <dbReference type="NCBI Taxonomy" id="264483"/>
    <lineage>
        <taxon>Eukaryota</taxon>
        <taxon>Fungi</taxon>
        <taxon>Dikarya</taxon>
        <taxon>Basidiomycota</taxon>
        <taxon>Agaricomycotina</taxon>
        <taxon>Tremellomycetes</taxon>
        <taxon>Cystofilobasidiales</taxon>
        <taxon>Mrakiaceae</taxon>
        <taxon>Phaffia</taxon>
    </lineage>
</organism>
<name>A0A0F7SIK8_PHARH</name>
<accession>A0A0F7SIK8</accession>
<feature type="compositionally biased region" description="Basic residues" evidence="2">
    <location>
        <begin position="428"/>
        <end position="438"/>
    </location>
</feature>